<name>A0A3R7SH84_PENVA</name>
<sequence length="399" mass="44867">MLVRRSPPALRGVPVPRLRKRVCDTLTRNPLFRPSGKEFNHGIRRRYALAPTQEESLAKNRQTTDISISSISRMTERILAEVFISPPSSPDSSDSLQSAPFCRSRRLLLLRRLSCFLASPRRIFSFRLAKFETYSRSEVTVDNASARNHSGFCFRLCVDLRGRKDVGPSVASRLRGVQSLAFGARVRHPRNPLFRPAGKEFNHGIRRRYGLAPTQEEGLAKNRQTTDISISSISRMTECILAEVFVSPPSSPDSSDSLQSAPLLATPAASSSSFLPFQTLAPQLPFRRLLLLRRLFSFRLAKFETYSRSEVAVDNASARNHSGFCFRCVSTCEAVRMLVRRSPPALRGVPVPRLRKRVCDTLTRNPLFRPAGKEFNHGIRRRYGLAPTQGRLGKESPDD</sequence>
<evidence type="ECO:0000313" key="1">
    <source>
        <dbReference type="EMBL" id="ROT61181.1"/>
    </source>
</evidence>
<keyword evidence="2" id="KW-1185">Reference proteome</keyword>
<reference evidence="1 2" key="1">
    <citation type="submission" date="2018-04" db="EMBL/GenBank/DDBJ databases">
        <authorList>
            <person name="Zhang X."/>
            <person name="Yuan J."/>
            <person name="Li F."/>
            <person name="Xiang J."/>
        </authorList>
    </citation>
    <scope>NUCLEOTIDE SEQUENCE [LARGE SCALE GENOMIC DNA]</scope>
    <source>
        <tissue evidence="1">Muscle</tissue>
    </source>
</reference>
<organism evidence="1 2">
    <name type="scientific">Penaeus vannamei</name>
    <name type="common">Whiteleg shrimp</name>
    <name type="synonym">Litopenaeus vannamei</name>
    <dbReference type="NCBI Taxonomy" id="6689"/>
    <lineage>
        <taxon>Eukaryota</taxon>
        <taxon>Metazoa</taxon>
        <taxon>Ecdysozoa</taxon>
        <taxon>Arthropoda</taxon>
        <taxon>Crustacea</taxon>
        <taxon>Multicrustacea</taxon>
        <taxon>Malacostraca</taxon>
        <taxon>Eumalacostraca</taxon>
        <taxon>Eucarida</taxon>
        <taxon>Decapoda</taxon>
        <taxon>Dendrobranchiata</taxon>
        <taxon>Penaeoidea</taxon>
        <taxon>Penaeidae</taxon>
        <taxon>Penaeus</taxon>
    </lineage>
</organism>
<dbReference type="Proteomes" id="UP000283509">
    <property type="component" value="Unassembled WGS sequence"/>
</dbReference>
<comment type="caution">
    <text evidence="1">The sequence shown here is derived from an EMBL/GenBank/DDBJ whole genome shotgun (WGS) entry which is preliminary data.</text>
</comment>
<accession>A0A3R7SH84</accession>
<dbReference type="AlphaFoldDB" id="A0A3R7SH84"/>
<dbReference type="EMBL" id="QCYY01004299">
    <property type="protein sequence ID" value="ROT61181.1"/>
    <property type="molecule type" value="Genomic_DNA"/>
</dbReference>
<evidence type="ECO:0000313" key="2">
    <source>
        <dbReference type="Proteomes" id="UP000283509"/>
    </source>
</evidence>
<gene>
    <name evidence="1" type="ORF">C7M84_021065</name>
</gene>
<protein>
    <submittedName>
        <fullName evidence="1">Uncharacterized protein</fullName>
    </submittedName>
</protein>
<reference evidence="1 2" key="2">
    <citation type="submission" date="2019-01" db="EMBL/GenBank/DDBJ databases">
        <title>The decoding of complex shrimp genome reveals the adaptation for benthos swimmer, frequently molting mechanism and breeding impact on genome.</title>
        <authorList>
            <person name="Sun Y."/>
            <person name="Gao Y."/>
            <person name="Yu Y."/>
        </authorList>
    </citation>
    <scope>NUCLEOTIDE SEQUENCE [LARGE SCALE GENOMIC DNA]</scope>
    <source>
        <tissue evidence="1">Muscle</tissue>
    </source>
</reference>
<proteinExistence type="predicted"/>